<dbReference type="Pfam" id="PF10143">
    <property type="entry name" value="PhosphMutase"/>
    <property type="match status" value="1"/>
</dbReference>
<name>A0A8T8WIR4_9EURY</name>
<evidence type="ECO:0000256" key="4">
    <source>
        <dbReference type="ARBA" id="ARBA00005524"/>
    </source>
</evidence>
<dbReference type="PANTHER" id="PTHR31209">
    <property type="entry name" value="COFACTOR-INDEPENDENT PHOSPHOGLYCERATE MUTASE"/>
    <property type="match status" value="1"/>
</dbReference>
<accession>A0A8T8WIR4</accession>
<reference evidence="7 8" key="1">
    <citation type="journal article" date="2021" name="Int. J. Syst. Evol. Microbiol.">
        <title>Halobaculum halophilum sp. nov. and Halobaculum salinum sp. nov., isolated from salt lake and saline soil.</title>
        <authorList>
            <person name="Cui H.L."/>
            <person name="Shi X.W."/>
            <person name="Yin X.M."/>
            <person name="Yang X.Y."/>
            <person name="Hou J."/>
            <person name="Zhu L."/>
        </authorList>
    </citation>
    <scope>NUCLEOTIDE SEQUENCE [LARGE SCALE GENOMIC DNA]</scope>
    <source>
        <strain evidence="7 8">NBRC 109044</strain>
    </source>
</reference>
<dbReference type="GeneID" id="67179933"/>
<dbReference type="Pfam" id="PF01676">
    <property type="entry name" value="Metalloenzyme"/>
    <property type="match status" value="1"/>
</dbReference>
<evidence type="ECO:0000256" key="2">
    <source>
        <dbReference type="ARBA" id="ARBA00002315"/>
    </source>
</evidence>
<geneLocation type="plasmid" evidence="7 8">
    <name>unnamed2</name>
</geneLocation>
<keyword evidence="5" id="KW-0324">Glycolysis</keyword>
<keyword evidence="7" id="KW-0614">Plasmid</keyword>
<dbReference type="InterPro" id="IPR017850">
    <property type="entry name" value="Alkaline_phosphatase_core_sf"/>
</dbReference>
<dbReference type="KEGG" id="hmp:K6T50_17285"/>
<dbReference type="PANTHER" id="PTHR31209:SF0">
    <property type="entry name" value="METALLOENZYME DOMAIN-CONTAINING PROTEIN"/>
    <property type="match status" value="1"/>
</dbReference>
<comment type="function">
    <text evidence="2">Catalyzes the interconversion of 2-phosphoglycerate and 3-phosphoglycerate.</text>
</comment>
<evidence type="ECO:0000313" key="7">
    <source>
        <dbReference type="EMBL" id="QZP39731.1"/>
    </source>
</evidence>
<dbReference type="RefSeq" id="WP_222609480.1">
    <property type="nucleotide sequence ID" value="NZ_CP081960.1"/>
</dbReference>
<evidence type="ECO:0000259" key="6">
    <source>
        <dbReference type="Pfam" id="PF01676"/>
    </source>
</evidence>
<keyword evidence="8" id="KW-1185">Reference proteome</keyword>
<dbReference type="AlphaFoldDB" id="A0A8T8WIR4"/>
<dbReference type="InterPro" id="IPR042253">
    <property type="entry name" value="Pglycerate_mutase_ApgM_sf"/>
</dbReference>
<evidence type="ECO:0000256" key="5">
    <source>
        <dbReference type="ARBA" id="ARBA00023152"/>
    </source>
</evidence>
<dbReference type="Proteomes" id="UP000826254">
    <property type="component" value="Plasmid unnamed2"/>
</dbReference>
<dbReference type="EMBL" id="CP081960">
    <property type="protein sequence ID" value="QZP39731.1"/>
    <property type="molecule type" value="Genomic_DNA"/>
</dbReference>
<dbReference type="GO" id="GO:0006096">
    <property type="term" value="P:glycolytic process"/>
    <property type="evidence" value="ECO:0007669"/>
    <property type="project" value="UniProtKB-KW"/>
</dbReference>
<dbReference type="SUPFAM" id="SSF53649">
    <property type="entry name" value="Alkaline phosphatase-like"/>
    <property type="match status" value="1"/>
</dbReference>
<dbReference type="GO" id="GO:0004619">
    <property type="term" value="F:phosphoglycerate mutase activity"/>
    <property type="evidence" value="ECO:0007669"/>
    <property type="project" value="UniProtKB-EC"/>
</dbReference>
<dbReference type="InterPro" id="IPR004456">
    <property type="entry name" value="Pglycerate_mutase_ApgM"/>
</dbReference>
<comment type="catalytic activity">
    <reaction evidence="1">
        <text>(2R)-2-phosphoglycerate = (2R)-3-phosphoglycerate</text>
        <dbReference type="Rhea" id="RHEA:15901"/>
        <dbReference type="ChEBI" id="CHEBI:58272"/>
        <dbReference type="ChEBI" id="CHEBI:58289"/>
        <dbReference type="EC" id="5.4.2.12"/>
    </reaction>
</comment>
<proteinExistence type="inferred from homology"/>
<protein>
    <recommendedName>
        <fullName evidence="6">Metalloenzyme domain-containing protein</fullName>
    </recommendedName>
</protein>
<dbReference type="Gene3D" id="3.30.70.2130">
    <property type="entry name" value="Metalloenzyme domain"/>
    <property type="match status" value="1"/>
</dbReference>
<dbReference type="GO" id="GO:0046872">
    <property type="term" value="F:metal ion binding"/>
    <property type="evidence" value="ECO:0007669"/>
    <property type="project" value="InterPro"/>
</dbReference>
<evidence type="ECO:0000313" key="8">
    <source>
        <dbReference type="Proteomes" id="UP000826254"/>
    </source>
</evidence>
<organism evidence="7 8">
    <name type="scientific">Halobaculum magnesiiphilum</name>
    <dbReference type="NCBI Taxonomy" id="1017351"/>
    <lineage>
        <taxon>Archaea</taxon>
        <taxon>Methanobacteriati</taxon>
        <taxon>Methanobacteriota</taxon>
        <taxon>Stenosarchaea group</taxon>
        <taxon>Halobacteria</taxon>
        <taxon>Halobacteriales</taxon>
        <taxon>Haloferacaceae</taxon>
        <taxon>Halobaculum</taxon>
    </lineage>
</organism>
<comment type="pathway">
    <text evidence="3">Carbohydrate degradation.</text>
</comment>
<evidence type="ECO:0000256" key="3">
    <source>
        <dbReference type="ARBA" id="ARBA00004921"/>
    </source>
</evidence>
<dbReference type="Gene3D" id="3.40.720.10">
    <property type="entry name" value="Alkaline Phosphatase, subunit A"/>
    <property type="match status" value="2"/>
</dbReference>
<dbReference type="InterPro" id="IPR006124">
    <property type="entry name" value="Metalloenzyme"/>
</dbReference>
<evidence type="ECO:0000256" key="1">
    <source>
        <dbReference type="ARBA" id="ARBA00000370"/>
    </source>
</evidence>
<gene>
    <name evidence="7" type="ORF">K6T50_17285</name>
</gene>
<feature type="domain" description="Metalloenzyme" evidence="6">
    <location>
        <begin position="8"/>
        <end position="393"/>
    </location>
</feature>
<comment type="similarity">
    <text evidence="4">Belongs to the BPG-independent phosphoglycerate mutase family. A-PGAM subfamily.</text>
</comment>
<sequence>MRGTDRSILLLLLDGAADRPAPELDGRTPLEAAETPNLDRLAAAGINGTMHVADPGVPLSSDLAHTRLFGYDPEEVPGRGVLEARGFGRDPPAGSVVCSASFASLDPETGTRVTDRHLPADAADFPALADRAGVASVDVPVVEGCTASFEYTWKNRGLVTITADTVVSPAVTDVDPFEEGLPVIASEPTRAADHRAAARRTADALRTYTRSTRSGLADATGPADVVLSKWAGTPTRVESFRRRHGLEAASVTPKPVLTGLARTLGMTHVDPPDGYDARANLALDTLAENEFVHVHYPEPDEVSHAAGPSAKRDELESIDASLAPVVERALEDPELVTVVTADHTTPSTEDVVHSGEPVPVTMVADPVRVDDVEEVGERPAARGHFRDVRGRELLKTARAAADRVMLDGLRRTPAVRDYPTTEVTPLWPREE</sequence>